<reference evidence="2" key="1">
    <citation type="submission" date="2023-06" db="EMBL/GenBank/DDBJ databases">
        <authorList>
            <person name="Jiang Y."/>
            <person name="Liu Q."/>
        </authorList>
    </citation>
    <scope>NUCLEOTIDE SEQUENCE</scope>
    <source>
        <strain evidence="2">CGMCC 1.12090</strain>
    </source>
</reference>
<dbReference type="EMBL" id="JAUKVY010000027">
    <property type="protein sequence ID" value="MDO1536388.1"/>
    <property type="molecule type" value="Genomic_DNA"/>
</dbReference>
<accession>A0ABT8SD84</accession>
<evidence type="ECO:0000313" key="3">
    <source>
        <dbReference type="Proteomes" id="UP001169027"/>
    </source>
</evidence>
<organism evidence="2 3">
    <name type="scientific">Variovorax ginsengisoli</name>
    <dbReference type="NCBI Taxonomy" id="363844"/>
    <lineage>
        <taxon>Bacteria</taxon>
        <taxon>Pseudomonadati</taxon>
        <taxon>Pseudomonadota</taxon>
        <taxon>Betaproteobacteria</taxon>
        <taxon>Burkholderiales</taxon>
        <taxon>Comamonadaceae</taxon>
        <taxon>Variovorax</taxon>
    </lineage>
</organism>
<evidence type="ECO:0000256" key="1">
    <source>
        <dbReference type="SAM" id="SignalP"/>
    </source>
</evidence>
<feature type="signal peptide" evidence="1">
    <location>
        <begin position="1"/>
        <end position="20"/>
    </location>
</feature>
<proteinExistence type="predicted"/>
<evidence type="ECO:0000313" key="2">
    <source>
        <dbReference type="EMBL" id="MDO1536388.1"/>
    </source>
</evidence>
<comment type="caution">
    <text evidence="2">The sequence shown here is derived from an EMBL/GenBank/DDBJ whole genome shotgun (WGS) entry which is preliminary data.</text>
</comment>
<dbReference type="RefSeq" id="WP_301814421.1">
    <property type="nucleotide sequence ID" value="NZ_JAUJZH010000027.1"/>
</dbReference>
<keyword evidence="1" id="KW-0732">Signal</keyword>
<keyword evidence="3" id="KW-1185">Reference proteome</keyword>
<evidence type="ECO:0008006" key="4">
    <source>
        <dbReference type="Google" id="ProtNLM"/>
    </source>
</evidence>
<dbReference type="Proteomes" id="UP001169027">
    <property type="component" value="Unassembled WGS sequence"/>
</dbReference>
<gene>
    <name evidence="2" type="ORF">Q2T77_29295</name>
</gene>
<feature type="chain" id="PRO_5047492849" description="DUF5666 domain-containing protein" evidence="1">
    <location>
        <begin position="21"/>
        <end position="170"/>
    </location>
</feature>
<name>A0ABT8SD84_9BURK</name>
<sequence length="170" mass="18215">MNTKRLILGACAFLPLLAIAGELPANTQVGITLSVGQSGKAMKQQSAIVTRGSETRLGGTPVEYIRESNVDAQGQALAVKGTIFEGLSVIVSPIAILDDRVVVRVAVQERHVIKIDKLTIQGQTVDLPRTTLREASLGNTILTYGSALDVPLDDLNSPTKYQLRLQAERP</sequence>
<protein>
    <recommendedName>
        <fullName evidence="4">DUF5666 domain-containing protein</fullName>
    </recommendedName>
</protein>